<keyword evidence="1" id="KW-1133">Transmembrane helix</keyword>
<dbReference type="Proteomes" id="UP000054843">
    <property type="component" value="Unassembled WGS sequence"/>
</dbReference>
<keyword evidence="1" id="KW-0812">Transmembrane</keyword>
<evidence type="ECO:0000256" key="1">
    <source>
        <dbReference type="SAM" id="Phobius"/>
    </source>
</evidence>
<organism evidence="2 3">
    <name type="scientific">Trichinella papuae</name>
    <dbReference type="NCBI Taxonomy" id="268474"/>
    <lineage>
        <taxon>Eukaryota</taxon>
        <taxon>Metazoa</taxon>
        <taxon>Ecdysozoa</taxon>
        <taxon>Nematoda</taxon>
        <taxon>Enoplea</taxon>
        <taxon>Dorylaimia</taxon>
        <taxon>Trichinellida</taxon>
        <taxon>Trichinellidae</taxon>
        <taxon>Trichinella</taxon>
    </lineage>
</organism>
<accession>A0A0V1M381</accession>
<gene>
    <name evidence="2" type="ORF">T10_12481</name>
</gene>
<dbReference type="AlphaFoldDB" id="A0A0V1M381"/>
<proteinExistence type="predicted"/>
<name>A0A0V1M381_9BILA</name>
<comment type="caution">
    <text evidence="2">The sequence shown here is derived from an EMBL/GenBank/DDBJ whole genome shotgun (WGS) entry which is preliminary data.</text>
</comment>
<sequence length="355" mass="41638">MRLNYNKNKEEKNAYQERVLQKMAEGVFQAIRWFRGLGREGRPNGIPWHSKRCGVQPHLEGIVWKENHSKHISKRCPGNKERLVYFMNQSLRRDITQVLLDEKEQVMHLEVLHCSIFFQLLWDKCRSISSAFKKAVRLFHVSTGTAFANFTSSPSTIFYFYSGFFLPFALITTAWYSFIALNVKLIEIVQIDNRTSTNNYFNSHEILRIVYSASRIDFIFRISYLKTTNVNLEILQTNLIILSLNPLVMQSSSRFSVNLDRSLFFDLRKRGGGHAVDSLDQDGSKCRLRLALQVCYVKTPHAALDSYYRFDLPPEYINVNMILIQRVLTSQDCNNRIPQQEYYQDCRNHRPVRRL</sequence>
<evidence type="ECO:0000313" key="3">
    <source>
        <dbReference type="Proteomes" id="UP000054843"/>
    </source>
</evidence>
<dbReference type="EMBL" id="JYDO01000286">
    <property type="protein sequence ID" value="KRZ65870.1"/>
    <property type="molecule type" value="Genomic_DNA"/>
</dbReference>
<keyword evidence="3" id="KW-1185">Reference proteome</keyword>
<keyword evidence="1" id="KW-0472">Membrane</keyword>
<protein>
    <submittedName>
        <fullName evidence="2">Uncharacterized protein</fullName>
    </submittedName>
</protein>
<reference evidence="2 3" key="1">
    <citation type="submission" date="2015-01" db="EMBL/GenBank/DDBJ databases">
        <title>Evolution of Trichinella species and genotypes.</title>
        <authorList>
            <person name="Korhonen P.K."/>
            <person name="Edoardo P."/>
            <person name="Giuseppe L.R."/>
            <person name="Gasser R.B."/>
        </authorList>
    </citation>
    <scope>NUCLEOTIDE SEQUENCE [LARGE SCALE GENOMIC DNA]</scope>
    <source>
        <strain evidence="2">ISS1980</strain>
    </source>
</reference>
<evidence type="ECO:0000313" key="2">
    <source>
        <dbReference type="EMBL" id="KRZ65870.1"/>
    </source>
</evidence>
<feature type="transmembrane region" description="Helical" evidence="1">
    <location>
        <begin position="158"/>
        <end position="178"/>
    </location>
</feature>
<dbReference type="OrthoDB" id="5936838at2759"/>